<reference evidence="1 2" key="1">
    <citation type="submission" date="2017-11" db="EMBL/GenBank/DDBJ databases">
        <title>Isolation and Characterization of Family Methanocellaceae Species from Potential Methane Hydrate Area Offshore Southwestern Taiwan.</title>
        <authorList>
            <person name="Zhang W.-L."/>
            <person name="Chen W.-C."/>
            <person name="Lai M.-C."/>
            <person name="Chen S.-C."/>
        </authorList>
    </citation>
    <scope>NUCLEOTIDE SEQUENCE [LARGE SCALE GENOMIC DNA]</scope>
    <source>
        <strain evidence="1 2">CWC-04</strain>
    </source>
</reference>
<evidence type="ECO:0000313" key="1">
    <source>
        <dbReference type="EMBL" id="MCD1293934.1"/>
    </source>
</evidence>
<protein>
    <submittedName>
        <fullName evidence="1">Uncharacterized protein</fullName>
    </submittedName>
</protein>
<dbReference type="PROSITE" id="PS51257">
    <property type="entry name" value="PROKAR_LIPOPROTEIN"/>
    <property type="match status" value="1"/>
</dbReference>
<name>A0AAP2RB56_9EURY</name>
<dbReference type="Proteomes" id="UP001320159">
    <property type="component" value="Unassembled WGS sequence"/>
</dbReference>
<dbReference type="EMBL" id="PGCK01000002">
    <property type="protein sequence ID" value="MCD1293934.1"/>
    <property type="molecule type" value="Genomic_DNA"/>
</dbReference>
<organism evidence="1 2">
    <name type="scientific">Methanooceanicella nereidis</name>
    <dbReference type="NCBI Taxonomy" id="2052831"/>
    <lineage>
        <taxon>Archaea</taxon>
        <taxon>Methanobacteriati</taxon>
        <taxon>Methanobacteriota</taxon>
        <taxon>Stenosarchaea group</taxon>
        <taxon>Methanomicrobia</taxon>
        <taxon>Methanocellales</taxon>
        <taxon>Methanocellaceae</taxon>
        <taxon>Methanooceanicella</taxon>
    </lineage>
</organism>
<keyword evidence="2" id="KW-1185">Reference proteome</keyword>
<evidence type="ECO:0000313" key="2">
    <source>
        <dbReference type="Proteomes" id="UP001320159"/>
    </source>
</evidence>
<dbReference type="AlphaFoldDB" id="A0AAP2RB56"/>
<sequence>MNYRLAFLFMIIILSVAVCGCDDPFLPRAPFYQYSAEVTGLEDFATENGSATIMLPVPAVYGSPILADGWTSNDRFPYDQERHGTESVGPLNTSYGPMLAVNINMTDYYLSYARVTPIAVSPGQNMSTVPTVVPDRINKSWSFDDISVLSGGSVALLDYSTSEEGRREVAKFLDSPLLPAVKESSGPQDYMSYIYIDENLRPLNENSSLDISIMLRVNLNHNKLNASEEGVRSFEFHTYTIRETIPGNTTGFIPVTVRYTYSTGY</sequence>
<dbReference type="RefSeq" id="WP_230740413.1">
    <property type="nucleotide sequence ID" value="NZ_PGCK01000002.1"/>
</dbReference>
<gene>
    <name evidence="1" type="ORF">CUJ83_02850</name>
</gene>
<proteinExistence type="predicted"/>
<comment type="caution">
    <text evidence="1">The sequence shown here is derived from an EMBL/GenBank/DDBJ whole genome shotgun (WGS) entry which is preliminary data.</text>
</comment>
<accession>A0AAP2RB56</accession>